<dbReference type="PANTHER" id="PTHR43415:SF3">
    <property type="entry name" value="GNAT-FAMILY ACETYLTRANSFERASE"/>
    <property type="match status" value="1"/>
</dbReference>
<gene>
    <name evidence="2" type="ORF">KC675_05315</name>
</gene>
<dbReference type="AlphaFoldDB" id="A0A955L1G9"/>
<dbReference type="CDD" id="cd04301">
    <property type="entry name" value="NAT_SF"/>
    <property type="match status" value="1"/>
</dbReference>
<evidence type="ECO:0000313" key="2">
    <source>
        <dbReference type="EMBL" id="MCA9380570.1"/>
    </source>
</evidence>
<dbReference type="EMBL" id="JAGQLL010000090">
    <property type="protein sequence ID" value="MCA9380570.1"/>
    <property type="molecule type" value="Genomic_DNA"/>
</dbReference>
<dbReference type="InterPro" id="IPR016181">
    <property type="entry name" value="Acyl_CoA_acyltransferase"/>
</dbReference>
<dbReference type="Gene3D" id="3.40.630.30">
    <property type="match status" value="1"/>
</dbReference>
<name>A0A955L1G9_9BACT</name>
<comment type="caution">
    <text evidence="2">The sequence shown here is derived from an EMBL/GenBank/DDBJ whole genome shotgun (WGS) entry which is preliminary data.</text>
</comment>
<evidence type="ECO:0000313" key="3">
    <source>
        <dbReference type="Proteomes" id="UP000745577"/>
    </source>
</evidence>
<protein>
    <submittedName>
        <fullName evidence="2">GNAT family N-acetyltransferase</fullName>
    </submittedName>
</protein>
<proteinExistence type="predicted"/>
<sequence length="171" mass="19882">MAIEIRKPKIEEWELYKTLRLESLQNFPLAFATSYEESLSDVDEKWMNYIKSSLENKESIMLCAFSEDKIVGSVTVIWSNRIKTKHVAQLVGMFVSPEFQRQGIGKKLVSEAIEELRKLSQFIKVKLDVVSENNKAIKLYENAGFNKVGELHKELFIDGKYYDLITMEMFI</sequence>
<dbReference type="Proteomes" id="UP000745577">
    <property type="component" value="Unassembled WGS sequence"/>
</dbReference>
<dbReference type="Pfam" id="PF00583">
    <property type="entry name" value="Acetyltransf_1"/>
    <property type="match status" value="1"/>
</dbReference>
<dbReference type="InterPro" id="IPR000182">
    <property type="entry name" value="GNAT_dom"/>
</dbReference>
<reference evidence="2" key="2">
    <citation type="journal article" date="2021" name="Microbiome">
        <title>Successional dynamics and alternative stable states in a saline activated sludge microbial community over 9 years.</title>
        <authorList>
            <person name="Wang Y."/>
            <person name="Ye J."/>
            <person name="Ju F."/>
            <person name="Liu L."/>
            <person name="Boyd J.A."/>
            <person name="Deng Y."/>
            <person name="Parks D.H."/>
            <person name="Jiang X."/>
            <person name="Yin X."/>
            <person name="Woodcroft B.J."/>
            <person name="Tyson G.W."/>
            <person name="Hugenholtz P."/>
            <person name="Polz M.F."/>
            <person name="Zhang T."/>
        </authorList>
    </citation>
    <scope>NUCLEOTIDE SEQUENCE</scope>
    <source>
        <strain evidence="2">HKST-UBA15</strain>
    </source>
</reference>
<dbReference type="PROSITE" id="PS51186">
    <property type="entry name" value="GNAT"/>
    <property type="match status" value="1"/>
</dbReference>
<evidence type="ECO:0000259" key="1">
    <source>
        <dbReference type="PROSITE" id="PS51186"/>
    </source>
</evidence>
<organism evidence="2 3">
    <name type="scientific">Candidatus Dojkabacteria bacterium</name>
    <dbReference type="NCBI Taxonomy" id="2099670"/>
    <lineage>
        <taxon>Bacteria</taxon>
        <taxon>Candidatus Dojkabacteria</taxon>
    </lineage>
</organism>
<accession>A0A955L1G9</accession>
<dbReference type="PANTHER" id="PTHR43415">
    <property type="entry name" value="SPERMIDINE N(1)-ACETYLTRANSFERASE"/>
    <property type="match status" value="1"/>
</dbReference>
<feature type="domain" description="N-acetyltransferase" evidence="1">
    <location>
        <begin position="3"/>
        <end position="168"/>
    </location>
</feature>
<reference evidence="2" key="1">
    <citation type="submission" date="2020-04" db="EMBL/GenBank/DDBJ databases">
        <authorList>
            <person name="Zhang T."/>
        </authorList>
    </citation>
    <scope>NUCLEOTIDE SEQUENCE</scope>
    <source>
        <strain evidence="2">HKST-UBA15</strain>
    </source>
</reference>
<dbReference type="GO" id="GO:0016747">
    <property type="term" value="F:acyltransferase activity, transferring groups other than amino-acyl groups"/>
    <property type="evidence" value="ECO:0007669"/>
    <property type="project" value="InterPro"/>
</dbReference>
<dbReference type="SUPFAM" id="SSF55729">
    <property type="entry name" value="Acyl-CoA N-acyltransferases (Nat)"/>
    <property type="match status" value="1"/>
</dbReference>